<keyword evidence="1" id="KW-0119">Carbohydrate metabolism</keyword>
<keyword evidence="4" id="KW-1185">Reference proteome</keyword>
<evidence type="ECO:0000313" key="3">
    <source>
        <dbReference type="EMBL" id="WXB03328.1"/>
    </source>
</evidence>
<feature type="chain" id="PRO_5046842751" description="SIS domain-containing protein" evidence="2">
    <location>
        <begin position="23"/>
        <end position="730"/>
    </location>
</feature>
<evidence type="ECO:0008006" key="5">
    <source>
        <dbReference type="Google" id="ProtNLM"/>
    </source>
</evidence>
<dbReference type="EMBL" id="CP089983">
    <property type="protein sequence ID" value="WXB03328.1"/>
    <property type="molecule type" value="Genomic_DNA"/>
</dbReference>
<dbReference type="InterPro" id="IPR040190">
    <property type="entry name" value="MURQ/GCKR"/>
</dbReference>
<protein>
    <recommendedName>
        <fullName evidence="5">SIS domain-containing protein</fullName>
    </recommendedName>
</protein>
<evidence type="ECO:0000256" key="2">
    <source>
        <dbReference type="SAM" id="SignalP"/>
    </source>
</evidence>
<organism evidence="3 4">
    <name type="scientific">Pendulispora rubella</name>
    <dbReference type="NCBI Taxonomy" id="2741070"/>
    <lineage>
        <taxon>Bacteria</taxon>
        <taxon>Pseudomonadati</taxon>
        <taxon>Myxococcota</taxon>
        <taxon>Myxococcia</taxon>
        <taxon>Myxococcales</taxon>
        <taxon>Sorangiineae</taxon>
        <taxon>Pendulisporaceae</taxon>
        <taxon>Pendulispora</taxon>
    </lineage>
</organism>
<accession>A0ABZ2L011</accession>
<gene>
    <name evidence="3" type="ORF">LVJ94_41300</name>
</gene>
<sequence>MNKVLRKSFGLLAGAFILPVVACSDDSNNGGPQNPPPNQNQSLLQFLGVTQNADSIDYVENKKQFQLHTLLTEQRHDKTNDLSDVMPTDPAAGLAKLFSVDDDIVAKLDAYTQNLGPIETMSNAIYEALKAKRKIFVYGTGATGRLAKEMESTFWRPFWKAVQAANNGTIWEAKIKSKVAEAIGDALVGEMTGADRALIASLEGFEDLQMIGRMQLEDHNITKGDVVIEVTEGGETSAGIGAVLAGHKQWKDADGYDAATAAKNLFFVYNNPDDKLLPFDRSRSVIEEAGITKVNLTTGPQAITGSTRMQATTIETYVIAHALQYAVAKFLKNDAGLDATELTALGFEQELTLKERLQRFKDILAAVKASGPAMAKLTELEADTYRNNHFSTYFANKGIITVFIDGTERAPTFRLQKLDTIVDPKNPGGGVPPRQSWFQVWTTAKTQTDAWQAFLGRPFKGLDQPRYDAAFKAEIKDPYLLAPANRGLIDAGTEQQNYYDFSYSPANVERRGPSKDDLGVLIAVDDESKQVNDPNFDFDKFTYAFQNKEAKVALVTVGTSANTEWRGTASGAPKIHVQVDDKNDPMHVDQQIALKVLLNAHSTAVMTRLDKVVGNTMTNVNPSNFKLVGRATYLSLLHINDVLHNPHWIQAHGQRADITYQEANAILYDVMPYVAQKRAENNQNAAEVSLIIVRVLESLRQNKRVTLDECLDLLKNQGGLNGYLKDVKTR</sequence>
<feature type="signal peptide" evidence="2">
    <location>
        <begin position="1"/>
        <end position="22"/>
    </location>
</feature>
<proteinExistence type="predicted"/>
<dbReference type="SUPFAM" id="SSF53697">
    <property type="entry name" value="SIS domain"/>
    <property type="match status" value="1"/>
</dbReference>
<keyword evidence="2" id="KW-0732">Signal</keyword>
<dbReference type="Proteomes" id="UP001374803">
    <property type="component" value="Chromosome"/>
</dbReference>
<evidence type="ECO:0000313" key="4">
    <source>
        <dbReference type="Proteomes" id="UP001374803"/>
    </source>
</evidence>
<reference evidence="3" key="1">
    <citation type="submission" date="2021-12" db="EMBL/GenBank/DDBJ databases">
        <title>Discovery of the Pendulisporaceae a myxobacterial family with distinct sporulation behavior and unique specialized metabolism.</title>
        <authorList>
            <person name="Garcia R."/>
            <person name="Popoff A."/>
            <person name="Bader C.D."/>
            <person name="Loehr J."/>
            <person name="Walesch S."/>
            <person name="Walt C."/>
            <person name="Boldt J."/>
            <person name="Bunk B."/>
            <person name="Haeckl F.J.F.P.J."/>
            <person name="Gunesch A.P."/>
            <person name="Birkelbach J."/>
            <person name="Nuebel U."/>
            <person name="Pietschmann T."/>
            <person name="Bach T."/>
            <person name="Mueller R."/>
        </authorList>
    </citation>
    <scope>NUCLEOTIDE SEQUENCE</scope>
    <source>
        <strain evidence="3">MSr11367</strain>
    </source>
</reference>
<dbReference type="RefSeq" id="WP_394832958.1">
    <property type="nucleotide sequence ID" value="NZ_CP089929.1"/>
</dbReference>
<dbReference type="PANTHER" id="PTHR10088">
    <property type="entry name" value="GLUCOKINASE REGULATORY PROTEIN"/>
    <property type="match status" value="1"/>
</dbReference>
<dbReference type="PANTHER" id="PTHR10088:SF4">
    <property type="entry name" value="GLUCOKINASE REGULATORY PROTEIN"/>
    <property type="match status" value="1"/>
</dbReference>
<dbReference type="Gene3D" id="3.40.50.10490">
    <property type="entry name" value="Glucose-6-phosphate isomerase like protein, domain 1"/>
    <property type="match status" value="2"/>
</dbReference>
<dbReference type="InterPro" id="IPR046348">
    <property type="entry name" value="SIS_dom_sf"/>
</dbReference>
<evidence type="ECO:0000256" key="1">
    <source>
        <dbReference type="ARBA" id="ARBA00023277"/>
    </source>
</evidence>
<name>A0ABZ2L011_9BACT</name>